<evidence type="ECO:0000313" key="3">
    <source>
        <dbReference type="Proteomes" id="UP001487740"/>
    </source>
</evidence>
<dbReference type="Proteomes" id="UP001487740">
    <property type="component" value="Unassembled WGS sequence"/>
</dbReference>
<evidence type="ECO:0000313" key="2">
    <source>
        <dbReference type="EMBL" id="KAK8396301.1"/>
    </source>
</evidence>
<sequence>MVKCAGQVFPHVHHLTDGASVSWWRLGACREVPGRAGSCSLRAGRLIILVRSGSDSSSSSSMAEQRPGGAHKPCFPKSPQDHRGRGDRTSKTGGMEQCWSWQLTVVPSGSRPTAAWLGCGTSRLVYWRRGFVGQWLKCSQ</sequence>
<protein>
    <submittedName>
        <fullName evidence="2">Uncharacterized protein</fullName>
    </submittedName>
</protein>
<accession>A0AAW0U958</accession>
<keyword evidence="3" id="KW-1185">Reference proteome</keyword>
<evidence type="ECO:0000256" key="1">
    <source>
        <dbReference type="SAM" id="MobiDB-lite"/>
    </source>
</evidence>
<reference evidence="2 3" key="1">
    <citation type="submission" date="2023-03" db="EMBL/GenBank/DDBJ databases">
        <title>High-quality genome of Scylla paramamosain provides insights in environmental adaptation.</title>
        <authorList>
            <person name="Zhang L."/>
        </authorList>
    </citation>
    <scope>NUCLEOTIDE SEQUENCE [LARGE SCALE GENOMIC DNA]</scope>
    <source>
        <strain evidence="2">LZ_2023a</strain>
        <tissue evidence="2">Muscle</tissue>
    </source>
</reference>
<proteinExistence type="predicted"/>
<name>A0AAW0U958_SCYPA</name>
<feature type="region of interest" description="Disordered" evidence="1">
    <location>
        <begin position="52"/>
        <end position="93"/>
    </location>
</feature>
<feature type="compositionally biased region" description="Basic and acidic residues" evidence="1">
    <location>
        <begin position="79"/>
        <end position="90"/>
    </location>
</feature>
<dbReference type="EMBL" id="JARAKH010000016">
    <property type="protein sequence ID" value="KAK8396301.1"/>
    <property type="molecule type" value="Genomic_DNA"/>
</dbReference>
<feature type="compositionally biased region" description="Low complexity" evidence="1">
    <location>
        <begin position="52"/>
        <end position="61"/>
    </location>
</feature>
<dbReference type="AlphaFoldDB" id="A0AAW0U958"/>
<organism evidence="2 3">
    <name type="scientific">Scylla paramamosain</name>
    <name type="common">Mud crab</name>
    <dbReference type="NCBI Taxonomy" id="85552"/>
    <lineage>
        <taxon>Eukaryota</taxon>
        <taxon>Metazoa</taxon>
        <taxon>Ecdysozoa</taxon>
        <taxon>Arthropoda</taxon>
        <taxon>Crustacea</taxon>
        <taxon>Multicrustacea</taxon>
        <taxon>Malacostraca</taxon>
        <taxon>Eumalacostraca</taxon>
        <taxon>Eucarida</taxon>
        <taxon>Decapoda</taxon>
        <taxon>Pleocyemata</taxon>
        <taxon>Brachyura</taxon>
        <taxon>Eubrachyura</taxon>
        <taxon>Portunoidea</taxon>
        <taxon>Portunidae</taxon>
        <taxon>Portuninae</taxon>
        <taxon>Scylla</taxon>
    </lineage>
</organism>
<gene>
    <name evidence="2" type="ORF">O3P69_005385</name>
</gene>
<comment type="caution">
    <text evidence="2">The sequence shown here is derived from an EMBL/GenBank/DDBJ whole genome shotgun (WGS) entry which is preliminary data.</text>
</comment>